<dbReference type="InterPro" id="IPR011704">
    <property type="entry name" value="ATPase_dyneun-rel_AAA"/>
</dbReference>
<comment type="caution">
    <text evidence="2">The sequence shown here is derived from an EMBL/GenBank/DDBJ whole genome shotgun (WGS) entry which is preliminary data.</text>
</comment>
<evidence type="ECO:0000313" key="3">
    <source>
        <dbReference type="Proteomes" id="UP000071859"/>
    </source>
</evidence>
<protein>
    <submittedName>
        <fullName evidence="2">GTPase subunit of restriction endonuclease-like protein</fullName>
    </submittedName>
</protein>
<dbReference type="EMBL" id="FCOX02000130">
    <property type="protein sequence ID" value="SAL06715.1"/>
    <property type="molecule type" value="Genomic_DNA"/>
</dbReference>
<dbReference type="SUPFAM" id="SSF52540">
    <property type="entry name" value="P-loop containing nucleoside triphosphate hydrolases"/>
    <property type="match status" value="1"/>
</dbReference>
<proteinExistence type="predicted"/>
<dbReference type="Proteomes" id="UP000071859">
    <property type="component" value="Unassembled WGS sequence"/>
</dbReference>
<sequence length="419" mass="47255">MRFDTVWADEIHIMQVRNQAMKVHLDELETSIGKITDSRKSASAFVELSRMDAEPAFQIGRPADEVRNLKTFTDELRIRLACVQPDNPLFFRTEDLQLFVGGLAMSQLHVFQGISGTGKTSLAKAFAKVVGGECQDIAVQAGWRDRSDLLGHYNTFERRFAEKECLQAMYRAATPSAKDRVNIVLLDEMNLSRPEQYFADFLSALEKEGDDRLIRLVETSPPNPPQQLRGGREIVVPENLWFIGTANQDETTNELADKTHDRAFVLELPRHEVRFEIGQQLRPKTFSFTSLDQAFKVAQDSARKQIDERMDIIGNSELTRVLADQFAIGWGNRFERQARKFLPVVEAAGGSIAQGLDHLLSTRVFRSGKVIGRYDTNAETLERVQRALLDVFATVADGARPERCLAAIEADLKRLERGA</sequence>
<dbReference type="OrthoDB" id="9781481at2"/>
<dbReference type="Pfam" id="PF07728">
    <property type="entry name" value="AAA_5"/>
    <property type="match status" value="1"/>
</dbReference>
<accession>A0A158EIL0</accession>
<dbReference type="GO" id="GO:0004519">
    <property type="term" value="F:endonuclease activity"/>
    <property type="evidence" value="ECO:0007669"/>
    <property type="project" value="UniProtKB-KW"/>
</dbReference>
<reference evidence="2" key="1">
    <citation type="submission" date="2016-01" db="EMBL/GenBank/DDBJ databases">
        <authorList>
            <person name="Peeters C."/>
        </authorList>
    </citation>
    <scope>NUCLEOTIDE SEQUENCE</scope>
    <source>
        <strain evidence="2">LMG 29321</strain>
    </source>
</reference>
<dbReference type="GO" id="GO:0016887">
    <property type="term" value="F:ATP hydrolysis activity"/>
    <property type="evidence" value="ECO:0007669"/>
    <property type="project" value="InterPro"/>
</dbReference>
<keyword evidence="3" id="KW-1185">Reference proteome</keyword>
<organism evidence="2 3">
    <name type="scientific">Caballeronia calidae</name>
    <dbReference type="NCBI Taxonomy" id="1777139"/>
    <lineage>
        <taxon>Bacteria</taxon>
        <taxon>Pseudomonadati</taxon>
        <taxon>Pseudomonadota</taxon>
        <taxon>Betaproteobacteria</taxon>
        <taxon>Burkholderiales</taxon>
        <taxon>Burkholderiaceae</taxon>
        <taxon>Caballeronia</taxon>
    </lineage>
</organism>
<evidence type="ECO:0000313" key="2">
    <source>
        <dbReference type="EMBL" id="SAL06715.1"/>
    </source>
</evidence>
<dbReference type="Gene3D" id="3.40.50.300">
    <property type="entry name" value="P-loop containing nucleotide triphosphate hydrolases"/>
    <property type="match status" value="1"/>
</dbReference>
<gene>
    <name evidence="2" type="ORF">AWB78_08207</name>
</gene>
<feature type="domain" description="ATPase dynein-related AAA" evidence="1">
    <location>
        <begin position="111"/>
        <end position="262"/>
    </location>
</feature>
<dbReference type="AlphaFoldDB" id="A0A158EIL0"/>
<dbReference type="InterPro" id="IPR027417">
    <property type="entry name" value="P-loop_NTPase"/>
</dbReference>
<evidence type="ECO:0000259" key="1">
    <source>
        <dbReference type="Pfam" id="PF07728"/>
    </source>
</evidence>
<name>A0A158EIL0_9BURK</name>
<dbReference type="GO" id="GO:0005524">
    <property type="term" value="F:ATP binding"/>
    <property type="evidence" value="ECO:0007669"/>
    <property type="project" value="InterPro"/>
</dbReference>